<evidence type="ECO:0000256" key="1">
    <source>
        <dbReference type="SAM" id="MobiDB-lite"/>
    </source>
</evidence>
<name>A0A066U509_9PSEU</name>
<organism evidence="3 4">
    <name type="scientific">Amycolatopsis rifamycinica</name>
    <dbReference type="NCBI Taxonomy" id="287986"/>
    <lineage>
        <taxon>Bacteria</taxon>
        <taxon>Bacillati</taxon>
        <taxon>Actinomycetota</taxon>
        <taxon>Actinomycetes</taxon>
        <taxon>Pseudonocardiales</taxon>
        <taxon>Pseudonocardiaceae</taxon>
        <taxon>Amycolatopsis</taxon>
    </lineage>
</organism>
<comment type="caution">
    <text evidence="3">The sequence shown here is derived from an EMBL/GenBank/DDBJ whole genome shotgun (WGS) entry which is preliminary data.</text>
</comment>
<evidence type="ECO:0000313" key="3">
    <source>
        <dbReference type="EMBL" id="KDN22551.1"/>
    </source>
</evidence>
<dbReference type="Pfam" id="PF24645">
    <property type="entry name" value="DUF7639"/>
    <property type="match status" value="1"/>
</dbReference>
<dbReference type="EMBL" id="JMQI01000017">
    <property type="protein sequence ID" value="KDN22551.1"/>
    <property type="molecule type" value="Genomic_DNA"/>
</dbReference>
<feature type="region of interest" description="Disordered" evidence="1">
    <location>
        <begin position="149"/>
        <end position="182"/>
    </location>
</feature>
<dbReference type="OrthoDB" id="643483at2"/>
<evidence type="ECO:0000313" key="4">
    <source>
        <dbReference type="Proteomes" id="UP000027345"/>
    </source>
</evidence>
<reference evidence="3 4" key="1">
    <citation type="submission" date="2014-05" db="EMBL/GenBank/DDBJ databases">
        <title>Draft genome sequence of Amycolatopsis rifamycinica DSM 46095.</title>
        <authorList>
            <person name="Lal R."/>
            <person name="Saxena A."/>
            <person name="Kumari R."/>
            <person name="Mukherjee U."/>
            <person name="Singh P."/>
            <person name="Sangwan N."/>
            <person name="Mahato N.K."/>
        </authorList>
    </citation>
    <scope>NUCLEOTIDE SEQUENCE [LARGE SCALE GENOMIC DNA]</scope>
    <source>
        <strain evidence="3 4">DSM 46095</strain>
    </source>
</reference>
<evidence type="ECO:0000259" key="2">
    <source>
        <dbReference type="Pfam" id="PF24645"/>
    </source>
</evidence>
<dbReference type="AlphaFoldDB" id="A0A066U509"/>
<feature type="domain" description="DUF7639" evidence="2">
    <location>
        <begin position="25"/>
        <end position="104"/>
    </location>
</feature>
<dbReference type="Proteomes" id="UP000027345">
    <property type="component" value="Unassembled WGS sequence"/>
</dbReference>
<sequence length="182" mass="19190">MPALESWLTPELVIGELADEVDELAYAADPTGANLESVRESYHAVPEHRRIHLLGDMDQNDVPVRILLAEVGETIPARSRGRTLTVTLQLREQALDYFRRSAAGGDRDRARRVADGPETTVPLVVGGTVHPGGWPDPAGLEVLQIDYPAAGPADGPAGRDGRAAAGEVRAPPGDGGDLAGHG</sequence>
<accession>A0A066U509</accession>
<gene>
    <name evidence="3" type="ORF">DV20_09010</name>
</gene>
<dbReference type="InterPro" id="IPR056056">
    <property type="entry name" value="DUF7639"/>
</dbReference>
<keyword evidence="4" id="KW-1185">Reference proteome</keyword>
<dbReference type="eggNOG" id="COG3236">
    <property type="taxonomic scope" value="Bacteria"/>
</dbReference>
<proteinExistence type="predicted"/>
<protein>
    <recommendedName>
        <fullName evidence="2">DUF7639 domain-containing protein</fullName>
    </recommendedName>
</protein>
<feature type="compositionally biased region" description="Gly residues" evidence="1">
    <location>
        <begin position="173"/>
        <end position="182"/>
    </location>
</feature>
<dbReference type="RefSeq" id="WP_043778273.1">
    <property type="nucleotide sequence ID" value="NZ_JMQI01000017.1"/>
</dbReference>
<dbReference type="STRING" id="287986.DV20_09010"/>